<feature type="binding site" evidence="5">
    <location>
        <begin position="110"/>
        <end position="113"/>
    </location>
    <ligand>
        <name>(6S)-5,6,7,8-tetrahydrofolate</name>
        <dbReference type="ChEBI" id="CHEBI:57453"/>
    </ligand>
</feature>
<dbReference type="Gene3D" id="3.40.50.12230">
    <property type="match status" value="1"/>
</dbReference>
<dbReference type="InterPro" id="IPR001555">
    <property type="entry name" value="GART_AS"/>
</dbReference>
<evidence type="ECO:0000313" key="8">
    <source>
        <dbReference type="EMBL" id="MCU7380385.1"/>
    </source>
</evidence>
<dbReference type="InterPro" id="IPR036477">
    <property type="entry name" value="Formyl_transf_N_sf"/>
</dbReference>
<feature type="domain" description="Formyl transferase N-terminal" evidence="6">
    <location>
        <begin position="1"/>
        <end position="160"/>
    </location>
</feature>
<dbReference type="EMBL" id="JAOSHN010000009">
    <property type="protein sequence ID" value="MCU7380385.1"/>
    <property type="molecule type" value="Genomic_DNA"/>
</dbReference>
<reference evidence="8" key="1">
    <citation type="submission" date="2022-09" db="EMBL/GenBank/DDBJ databases">
        <title>Culturomic study of gut microbiota in children with autism spectrum disorder.</title>
        <authorList>
            <person name="Efimov B.A."/>
            <person name="Chaplin A.V."/>
            <person name="Sokolova S.R."/>
            <person name="Pikina A.P."/>
            <person name="Korzhanova M."/>
            <person name="Belova V."/>
            <person name="Korostin D."/>
        </authorList>
    </citation>
    <scope>NUCLEOTIDE SEQUENCE</scope>
    <source>
        <strain evidence="8">ASD5510</strain>
    </source>
</reference>
<dbReference type="SUPFAM" id="SSF50486">
    <property type="entry name" value="FMT C-terminal domain-like"/>
    <property type="match status" value="1"/>
</dbReference>
<gene>
    <name evidence="5 8" type="primary">fmt</name>
    <name evidence="8" type="ORF">OBO34_18910</name>
</gene>
<accession>A0A9J6QY24</accession>
<dbReference type="NCBIfam" id="TIGR00460">
    <property type="entry name" value="fmt"/>
    <property type="match status" value="1"/>
</dbReference>
<comment type="caution">
    <text evidence="8">The sequence shown here is derived from an EMBL/GenBank/DDBJ whole genome shotgun (WGS) entry which is preliminary data.</text>
</comment>
<dbReference type="CDD" id="cd08646">
    <property type="entry name" value="FMT_core_Met-tRNA-FMT_N"/>
    <property type="match status" value="1"/>
</dbReference>
<dbReference type="AlphaFoldDB" id="A0A9J6QY24"/>
<keyword evidence="4 5" id="KW-0648">Protein biosynthesis</keyword>
<dbReference type="PANTHER" id="PTHR11138:SF5">
    <property type="entry name" value="METHIONYL-TRNA FORMYLTRANSFERASE, MITOCHONDRIAL"/>
    <property type="match status" value="1"/>
</dbReference>
<dbReference type="GO" id="GO:0005829">
    <property type="term" value="C:cytosol"/>
    <property type="evidence" value="ECO:0007669"/>
    <property type="project" value="TreeGrafter"/>
</dbReference>
<keyword evidence="9" id="KW-1185">Reference proteome</keyword>
<dbReference type="InterPro" id="IPR041711">
    <property type="entry name" value="Met-tRNA-FMT_N"/>
</dbReference>
<dbReference type="InterPro" id="IPR044135">
    <property type="entry name" value="Met-tRNA-FMT_C"/>
</dbReference>
<name>A0A9J6QY24_9FIRM</name>
<dbReference type="Proteomes" id="UP001065549">
    <property type="component" value="Unassembled WGS sequence"/>
</dbReference>
<dbReference type="HAMAP" id="MF_00182">
    <property type="entry name" value="Formyl_trans"/>
    <property type="match status" value="1"/>
</dbReference>
<protein>
    <recommendedName>
        <fullName evidence="2 5">Methionyl-tRNA formyltransferase</fullName>
        <ecNumber evidence="2 5">2.1.2.9</ecNumber>
    </recommendedName>
</protein>
<dbReference type="SUPFAM" id="SSF53328">
    <property type="entry name" value="Formyltransferase"/>
    <property type="match status" value="1"/>
</dbReference>
<dbReference type="InterPro" id="IPR002376">
    <property type="entry name" value="Formyl_transf_N"/>
</dbReference>
<comment type="catalytic activity">
    <reaction evidence="5">
        <text>L-methionyl-tRNA(fMet) + (6R)-10-formyltetrahydrofolate = N-formyl-L-methionyl-tRNA(fMet) + (6S)-5,6,7,8-tetrahydrofolate + H(+)</text>
        <dbReference type="Rhea" id="RHEA:24380"/>
        <dbReference type="Rhea" id="RHEA-COMP:9952"/>
        <dbReference type="Rhea" id="RHEA-COMP:9953"/>
        <dbReference type="ChEBI" id="CHEBI:15378"/>
        <dbReference type="ChEBI" id="CHEBI:57453"/>
        <dbReference type="ChEBI" id="CHEBI:78530"/>
        <dbReference type="ChEBI" id="CHEBI:78844"/>
        <dbReference type="ChEBI" id="CHEBI:195366"/>
        <dbReference type="EC" id="2.1.2.9"/>
    </reaction>
</comment>
<comment type="similarity">
    <text evidence="1 5">Belongs to the Fmt family.</text>
</comment>
<dbReference type="InterPro" id="IPR005794">
    <property type="entry name" value="Fmt"/>
</dbReference>
<keyword evidence="3 5" id="KW-0808">Transferase</keyword>
<comment type="function">
    <text evidence="5">Attaches a formyl group to the free amino group of methionyl-tRNA(fMet). The formyl group appears to play a dual role in the initiator identity of N-formylmethionyl-tRNA by promoting its recognition by IF2 and preventing the misappropriation of this tRNA by the elongation apparatus.</text>
</comment>
<dbReference type="RefSeq" id="WP_253021089.1">
    <property type="nucleotide sequence ID" value="NZ_JAJAGH010000001.1"/>
</dbReference>
<dbReference type="PROSITE" id="PS00373">
    <property type="entry name" value="GART"/>
    <property type="match status" value="1"/>
</dbReference>
<dbReference type="Pfam" id="PF00551">
    <property type="entry name" value="Formyl_trans_N"/>
    <property type="match status" value="1"/>
</dbReference>
<proteinExistence type="inferred from homology"/>
<dbReference type="Pfam" id="PF02911">
    <property type="entry name" value="Formyl_trans_C"/>
    <property type="match status" value="1"/>
</dbReference>
<evidence type="ECO:0000259" key="7">
    <source>
        <dbReference type="Pfam" id="PF02911"/>
    </source>
</evidence>
<evidence type="ECO:0000256" key="1">
    <source>
        <dbReference type="ARBA" id="ARBA00010699"/>
    </source>
</evidence>
<evidence type="ECO:0000259" key="6">
    <source>
        <dbReference type="Pfam" id="PF00551"/>
    </source>
</evidence>
<evidence type="ECO:0000256" key="2">
    <source>
        <dbReference type="ARBA" id="ARBA00012261"/>
    </source>
</evidence>
<evidence type="ECO:0000256" key="3">
    <source>
        <dbReference type="ARBA" id="ARBA00022679"/>
    </source>
</evidence>
<dbReference type="InterPro" id="IPR011034">
    <property type="entry name" value="Formyl_transferase-like_C_sf"/>
</dbReference>
<dbReference type="FunFam" id="3.40.50.12230:FF:000001">
    <property type="entry name" value="Methionyl-tRNA formyltransferase"/>
    <property type="match status" value="1"/>
</dbReference>
<organism evidence="8 9">
    <name type="scientific">Hominibacterium faecale</name>
    <dbReference type="NCBI Taxonomy" id="2839743"/>
    <lineage>
        <taxon>Bacteria</taxon>
        <taxon>Bacillati</taxon>
        <taxon>Bacillota</taxon>
        <taxon>Clostridia</taxon>
        <taxon>Peptostreptococcales</taxon>
        <taxon>Anaerovoracaceae</taxon>
        <taxon>Hominibacterium</taxon>
    </lineage>
</organism>
<dbReference type="EC" id="2.1.2.9" evidence="2 5"/>
<dbReference type="GO" id="GO:0004479">
    <property type="term" value="F:methionyl-tRNA formyltransferase activity"/>
    <property type="evidence" value="ECO:0007669"/>
    <property type="project" value="UniProtKB-UniRule"/>
</dbReference>
<dbReference type="InterPro" id="IPR005793">
    <property type="entry name" value="Formyl_trans_C"/>
</dbReference>
<dbReference type="PANTHER" id="PTHR11138">
    <property type="entry name" value="METHIONYL-TRNA FORMYLTRANSFERASE"/>
    <property type="match status" value="1"/>
</dbReference>
<sequence>MKIVYMGTPEFAVPALTALADAGHEIGYVVTQPDAVRDRGKKVKMTPVKEKALELGLKVLQPEKLKKDAAFFAALRNYEPDLIAVAAYGQILPKEILDLPRLGCINIHGSLLPRFRGAAPIQRAILEGDEETGITLMYMEEGLDTGAMLAKKTTPIGKKNGQQLHDELALMGAELLAETLPAIEAGEIKPEPQDDAKSTYAPMIAKKDGEIDFSWDPQRIERLIRAFDPWPGAFTSYQGKLLKIWQADVSDAPQTEPAGTITGVTGEGIEISAGGGTLIARVIQLPGKKRVAVSDYLKGNSIEKGSVLG</sequence>
<dbReference type="CDD" id="cd08704">
    <property type="entry name" value="Met_tRNA_FMT_C"/>
    <property type="match status" value="1"/>
</dbReference>
<feature type="domain" description="Formyl transferase C-terminal" evidence="7">
    <location>
        <begin position="204"/>
        <end position="300"/>
    </location>
</feature>
<evidence type="ECO:0000256" key="5">
    <source>
        <dbReference type="HAMAP-Rule" id="MF_00182"/>
    </source>
</evidence>
<evidence type="ECO:0000313" key="9">
    <source>
        <dbReference type="Proteomes" id="UP001065549"/>
    </source>
</evidence>
<evidence type="ECO:0000256" key="4">
    <source>
        <dbReference type="ARBA" id="ARBA00022917"/>
    </source>
</evidence>